<feature type="transmembrane region" description="Helical" evidence="5">
    <location>
        <begin position="58"/>
        <end position="81"/>
    </location>
</feature>
<evidence type="ECO:0000256" key="3">
    <source>
        <dbReference type="ARBA" id="ARBA00022989"/>
    </source>
</evidence>
<accession>A0AA36C5J1</accession>
<name>A0AA36C5J1_9BILA</name>
<dbReference type="Proteomes" id="UP001177023">
    <property type="component" value="Unassembled WGS sequence"/>
</dbReference>
<evidence type="ECO:0000256" key="5">
    <source>
        <dbReference type="SAM" id="Phobius"/>
    </source>
</evidence>
<protein>
    <submittedName>
        <fullName evidence="6">Uncharacterized protein</fullName>
    </submittedName>
</protein>
<dbReference type="PANTHER" id="PTHR12479:SF16">
    <property type="entry name" value="CONSERVED PLASMA MEMBRANE PROTEIN"/>
    <property type="match status" value="1"/>
</dbReference>
<dbReference type="PANTHER" id="PTHR12479">
    <property type="entry name" value="LYSOSOMAL-ASSOCIATED TRANSMEMBRANE PROTEIN"/>
    <property type="match status" value="1"/>
</dbReference>
<evidence type="ECO:0000313" key="7">
    <source>
        <dbReference type="Proteomes" id="UP001177023"/>
    </source>
</evidence>
<keyword evidence="3 5" id="KW-1133">Transmembrane helix</keyword>
<evidence type="ECO:0000313" key="6">
    <source>
        <dbReference type="EMBL" id="CAJ0559359.1"/>
    </source>
</evidence>
<dbReference type="AlphaFoldDB" id="A0AA36C5J1"/>
<gene>
    <name evidence="6" type="ORF">MSPICULIGERA_LOCUS1245</name>
</gene>
<keyword evidence="2 5" id="KW-0812">Transmembrane</keyword>
<proteinExistence type="predicted"/>
<keyword evidence="7" id="KW-1185">Reference proteome</keyword>
<feature type="non-terminal residue" evidence="6">
    <location>
        <position position="198"/>
    </location>
</feature>
<feature type="transmembrane region" description="Helical" evidence="5">
    <location>
        <begin position="12"/>
        <end position="38"/>
    </location>
</feature>
<evidence type="ECO:0000256" key="4">
    <source>
        <dbReference type="ARBA" id="ARBA00023136"/>
    </source>
</evidence>
<dbReference type="InterPro" id="IPR051115">
    <property type="entry name" value="LAPTM_transporter"/>
</dbReference>
<comment type="subcellular location">
    <subcellularLocation>
        <location evidence="1">Endomembrane system</location>
        <topology evidence="1">Multi-pass membrane protein</topology>
    </subcellularLocation>
</comment>
<organism evidence="6 7">
    <name type="scientific">Mesorhabditis spiculigera</name>
    <dbReference type="NCBI Taxonomy" id="96644"/>
    <lineage>
        <taxon>Eukaryota</taxon>
        <taxon>Metazoa</taxon>
        <taxon>Ecdysozoa</taxon>
        <taxon>Nematoda</taxon>
        <taxon>Chromadorea</taxon>
        <taxon>Rhabditida</taxon>
        <taxon>Rhabditina</taxon>
        <taxon>Rhabditomorpha</taxon>
        <taxon>Rhabditoidea</taxon>
        <taxon>Rhabditidae</taxon>
        <taxon>Mesorhabditinae</taxon>
        <taxon>Mesorhabditis</taxon>
    </lineage>
</organism>
<sequence>MARDFREDREKYKCICGFLHIKTATWIIWGLNLAGLIHDLLLTRATLTGNDGEEADSITWFLGIPLLMIKTFAWTMLLCGLLAERASFLVPYLIIKVLEFLLYGLIAVCLAIVLAVDATPKADDDSAQRELHRVAASLSGGTGWALAFLIGAFLLFTLIALWTVFKCRRYFLDLAAHWERTNSATNAYVYPAASTYRA</sequence>
<evidence type="ECO:0000256" key="1">
    <source>
        <dbReference type="ARBA" id="ARBA00004127"/>
    </source>
</evidence>
<comment type="caution">
    <text evidence="6">The sequence shown here is derived from an EMBL/GenBank/DDBJ whole genome shotgun (WGS) entry which is preliminary data.</text>
</comment>
<evidence type="ECO:0000256" key="2">
    <source>
        <dbReference type="ARBA" id="ARBA00022692"/>
    </source>
</evidence>
<dbReference type="GO" id="GO:0005765">
    <property type="term" value="C:lysosomal membrane"/>
    <property type="evidence" value="ECO:0007669"/>
    <property type="project" value="TreeGrafter"/>
</dbReference>
<dbReference type="GO" id="GO:0012505">
    <property type="term" value="C:endomembrane system"/>
    <property type="evidence" value="ECO:0007669"/>
    <property type="project" value="UniProtKB-SubCell"/>
</dbReference>
<keyword evidence="4 5" id="KW-0472">Membrane</keyword>
<dbReference type="EMBL" id="CATQJA010000336">
    <property type="protein sequence ID" value="CAJ0559359.1"/>
    <property type="molecule type" value="Genomic_DNA"/>
</dbReference>
<feature type="transmembrane region" description="Helical" evidence="5">
    <location>
        <begin position="144"/>
        <end position="165"/>
    </location>
</feature>
<reference evidence="6" key="1">
    <citation type="submission" date="2023-06" db="EMBL/GenBank/DDBJ databases">
        <authorList>
            <person name="Delattre M."/>
        </authorList>
    </citation>
    <scope>NUCLEOTIDE SEQUENCE</scope>
    <source>
        <strain evidence="6">AF72</strain>
    </source>
</reference>
<feature type="transmembrane region" description="Helical" evidence="5">
    <location>
        <begin position="93"/>
        <end position="116"/>
    </location>
</feature>